<evidence type="ECO:0000256" key="11">
    <source>
        <dbReference type="SAM" id="Phobius"/>
    </source>
</evidence>
<evidence type="ECO:0000313" key="12">
    <source>
        <dbReference type="EMBL" id="KLJ07591.1"/>
    </source>
</evidence>
<evidence type="ECO:0000256" key="3">
    <source>
        <dbReference type="ARBA" id="ARBA00007224"/>
    </source>
</evidence>
<feature type="region of interest" description="Disordered" evidence="10">
    <location>
        <begin position="46"/>
        <end position="102"/>
    </location>
</feature>
<dbReference type="PANTHER" id="PTHR14360">
    <property type="entry name" value="PROTEIN FMP32, MITOCHONDRIAL"/>
    <property type="match status" value="1"/>
</dbReference>
<dbReference type="EMBL" id="LDEV01002797">
    <property type="protein sequence ID" value="KLJ07591.1"/>
    <property type="molecule type" value="Genomic_DNA"/>
</dbReference>
<evidence type="ECO:0000256" key="7">
    <source>
        <dbReference type="ARBA" id="ARBA00023054"/>
    </source>
</evidence>
<dbReference type="GO" id="GO:0005739">
    <property type="term" value="C:mitochondrion"/>
    <property type="evidence" value="ECO:0007669"/>
    <property type="project" value="UniProtKB-SubCell"/>
</dbReference>
<keyword evidence="4 11" id="KW-0812">Transmembrane</keyword>
<comment type="similarity">
    <text evidence="3">Belongs to the CCDC90 family.</text>
</comment>
<accession>A0A0H1BEE4</accession>
<feature type="compositionally biased region" description="Polar residues" evidence="10">
    <location>
        <begin position="50"/>
        <end position="60"/>
    </location>
</feature>
<dbReference type="Gene3D" id="1.20.5.340">
    <property type="match status" value="1"/>
</dbReference>
<keyword evidence="13" id="KW-1185">Reference proteome</keyword>
<dbReference type="STRING" id="2060906.A0A0H1BEE4"/>
<evidence type="ECO:0000256" key="8">
    <source>
        <dbReference type="ARBA" id="ARBA00023128"/>
    </source>
</evidence>
<feature type="compositionally biased region" description="Low complexity" evidence="10">
    <location>
        <begin position="71"/>
        <end position="83"/>
    </location>
</feature>
<evidence type="ECO:0008006" key="14">
    <source>
        <dbReference type="Google" id="ProtNLM"/>
    </source>
</evidence>
<keyword evidence="6 11" id="KW-1133">Transmembrane helix</keyword>
<dbReference type="OrthoDB" id="889336at2759"/>
<dbReference type="FunFam" id="1.20.5.340:FF:000018">
    <property type="entry name" value="Mitochondrial protein FMP32"/>
    <property type="match status" value="1"/>
</dbReference>
<evidence type="ECO:0000313" key="13">
    <source>
        <dbReference type="Proteomes" id="UP000053573"/>
    </source>
</evidence>
<evidence type="ECO:0000256" key="5">
    <source>
        <dbReference type="ARBA" id="ARBA00022946"/>
    </source>
</evidence>
<protein>
    <recommendedName>
        <fullName evidence="14">DUF1640 domain-containing protein</fullName>
    </recommendedName>
</protein>
<dbReference type="InterPro" id="IPR024461">
    <property type="entry name" value="CCDC90-like"/>
</dbReference>
<keyword evidence="8" id="KW-0496">Mitochondrion</keyword>
<dbReference type="GO" id="GO:0033617">
    <property type="term" value="P:mitochondrial respiratory chain complex IV assembly"/>
    <property type="evidence" value="ECO:0007669"/>
    <property type="project" value="TreeGrafter"/>
</dbReference>
<evidence type="ECO:0000256" key="9">
    <source>
        <dbReference type="ARBA" id="ARBA00023136"/>
    </source>
</evidence>
<comment type="caution">
    <text evidence="12">The sequence shown here is derived from an EMBL/GenBank/DDBJ whole genome shotgun (WGS) entry which is preliminary data.</text>
</comment>
<keyword evidence="9 11" id="KW-0472">Membrane</keyword>
<dbReference type="PANTHER" id="PTHR14360:SF1">
    <property type="entry name" value="PROTEIN FMP32, MITOCHONDRIAL"/>
    <property type="match status" value="1"/>
</dbReference>
<feature type="transmembrane region" description="Helical" evidence="11">
    <location>
        <begin position="285"/>
        <end position="306"/>
    </location>
</feature>
<name>A0A0H1BEE4_9EURO</name>
<dbReference type="Proteomes" id="UP000053573">
    <property type="component" value="Unassembled WGS sequence"/>
</dbReference>
<evidence type="ECO:0000256" key="6">
    <source>
        <dbReference type="ARBA" id="ARBA00022989"/>
    </source>
</evidence>
<dbReference type="AlphaFoldDB" id="A0A0H1BEE4"/>
<gene>
    <name evidence="12" type="ORF">EMPG_16949</name>
</gene>
<comment type="subcellular location">
    <subcellularLocation>
        <location evidence="1">Membrane</location>
        <topology evidence="1">Single-pass membrane protein</topology>
    </subcellularLocation>
    <subcellularLocation>
        <location evidence="2">Mitochondrion</location>
    </subcellularLocation>
</comment>
<proteinExistence type="inferred from homology"/>
<evidence type="ECO:0000256" key="1">
    <source>
        <dbReference type="ARBA" id="ARBA00004167"/>
    </source>
</evidence>
<evidence type="ECO:0000256" key="4">
    <source>
        <dbReference type="ARBA" id="ARBA00022692"/>
    </source>
</evidence>
<keyword evidence="7" id="KW-0175">Coiled coil</keyword>
<sequence length="307" mass="34461">MANSKQVIKLPRFLLQPLAWNTSSSTIINPQLVTIGSSPGLSLHLYGSKPQPQSVPSRSLHTLPAPPRQPPSLSLSSRSYLSSITKTPPSSTNTHNDTHSAPIRHNGVYVAVFKPARRAFHTTPANRRDHHFDTLKIVQRLKGEGFSEEQAVALMRVLNDVIEESIQNLTRTMVLREESERSTYTQKVDFAKLRSELLNSDSTETQLTRASHDRIAGDIQKLNSRLRDEIGRTQASVRLDLNLEKGRIREEANGQEMRIKETETRIEQEVAGLRERVEAVKFSTLQWLMGVCTGTAALILGAWRLLM</sequence>
<evidence type="ECO:0000256" key="10">
    <source>
        <dbReference type="SAM" id="MobiDB-lite"/>
    </source>
</evidence>
<evidence type="ECO:0000256" key="2">
    <source>
        <dbReference type="ARBA" id="ARBA00004173"/>
    </source>
</evidence>
<feature type="compositionally biased region" description="Polar residues" evidence="10">
    <location>
        <begin position="84"/>
        <end position="95"/>
    </location>
</feature>
<dbReference type="GO" id="GO:0016020">
    <property type="term" value="C:membrane"/>
    <property type="evidence" value="ECO:0007669"/>
    <property type="project" value="UniProtKB-SubCell"/>
</dbReference>
<organism evidence="12 13">
    <name type="scientific">Blastomyces silverae</name>
    <dbReference type="NCBI Taxonomy" id="2060906"/>
    <lineage>
        <taxon>Eukaryota</taxon>
        <taxon>Fungi</taxon>
        <taxon>Dikarya</taxon>
        <taxon>Ascomycota</taxon>
        <taxon>Pezizomycotina</taxon>
        <taxon>Eurotiomycetes</taxon>
        <taxon>Eurotiomycetidae</taxon>
        <taxon>Onygenales</taxon>
        <taxon>Ajellomycetaceae</taxon>
        <taxon>Blastomyces</taxon>
    </lineage>
</organism>
<reference evidence="13" key="1">
    <citation type="journal article" date="2015" name="PLoS Genet.">
        <title>The dynamic genome and transcriptome of the human fungal pathogen Blastomyces and close relative Emmonsia.</title>
        <authorList>
            <person name="Munoz J.F."/>
            <person name="Gauthier G.M."/>
            <person name="Desjardins C.A."/>
            <person name="Gallo J.E."/>
            <person name="Holder J."/>
            <person name="Sullivan T.D."/>
            <person name="Marty A.J."/>
            <person name="Carmen J.C."/>
            <person name="Chen Z."/>
            <person name="Ding L."/>
            <person name="Gujja S."/>
            <person name="Magrini V."/>
            <person name="Misas E."/>
            <person name="Mitreva M."/>
            <person name="Priest M."/>
            <person name="Saif S."/>
            <person name="Whiston E.A."/>
            <person name="Young S."/>
            <person name="Zeng Q."/>
            <person name="Goldman W.E."/>
            <person name="Mardis E.R."/>
            <person name="Taylor J.W."/>
            <person name="McEwen J.G."/>
            <person name="Clay O.K."/>
            <person name="Klein B.S."/>
            <person name="Cuomo C.A."/>
        </authorList>
    </citation>
    <scope>NUCLEOTIDE SEQUENCE [LARGE SCALE GENOMIC DNA]</scope>
    <source>
        <strain evidence="13">UAMH 139</strain>
    </source>
</reference>
<dbReference type="Pfam" id="PF07798">
    <property type="entry name" value="CCDC90-like"/>
    <property type="match status" value="1"/>
</dbReference>
<keyword evidence="5" id="KW-0809">Transit peptide</keyword>